<evidence type="ECO:0000313" key="6">
    <source>
        <dbReference type="EMBL" id="MBB5514777.1"/>
    </source>
</evidence>
<feature type="transmembrane region" description="Helical" evidence="5">
    <location>
        <begin position="188"/>
        <end position="206"/>
    </location>
</feature>
<dbReference type="GO" id="GO:0005384">
    <property type="term" value="F:manganese ion transmembrane transporter activity"/>
    <property type="evidence" value="ECO:0007669"/>
    <property type="project" value="InterPro"/>
</dbReference>
<reference evidence="6 7" key="1">
    <citation type="submission" date="2020-08" db="EMBL/GenBank/DDBJ databases">
        <title>Genomic Encyclopedia of Type Strains, Phase IV (KMG-IV): sequencing the most valuable type-strain genomes for metagenomic binning, comparative biology and taxonomic classification.</title>
        <authorList>
            <person name="Goeker M."/>
        </authorList>
    </citation>
    <scope>NUCLEOTIDE SEQUENCE [LARGE SCALE GENOMIC DNA]</scope>
    <source>
        <strain evidence="6 7">DSM 103377</strain>
    </source>
</reference>
<dbReference type="PANTHER" id="PTHR31851">
    <property type="entry name" value="FE(2+)/MN(2+) TRANSPORTER PCL1"/>
    <property type="match status" value="1"/>
</dbReference>
<dbReference type="Pfam" id="PF01988">
    <property type="entry name" value="VIT1"/>
    <property type="match status" value="1"/>
</dbReference>
<name>A0A840X281_9RHOB</name>
<feature type="transmembrane region" description="Helical" evidence="5">
    <location>
        <begin position="159"/>
        <end position="182"/>
    </location>
</feature>
<keyword evidence="7" id="KW-1185">Reference proteome</keyword>
<dbReference type="GO" id="GO:0030026">
    <property type="term" value="P:intracellular manganese ion homeostasis"/>
    <property type="evidence" value="ECO:0007669"/>
    <property type="project" value="InterPro"/>
</dbReference>
<dbReference type="EMBL" id="JACIJS010000002">
    <property type="protein sequence ID" value="MBB5514777.1"/>
    <property type="molecule type" value="Genomic_DNA"/>
</dbReference>
<proteinExistence type="predicted"/>
<comment type="subcellular location">
    <subcellularLocation>
        <location evidence="1">Endomembrane system</location>
        <topology evidence="1">Multi-pass membrane protein</topology>
    </subcellularLocation>
</comment>
<evidence type="ECO:0000256" key="1">
    <source>
        <dbReference type="ARBA" id="ARBA00004127"/>
    </source>
</evidence>
<feature type="transmembrane region" description="Helical" evidence="5">
    <location>
        <begin position="218"/>
        <end position="240"/>
    </location>
</feature>
<dbReference type="Proteomes" id="UP000553766">
    <property type="component" value="Unassembled WGS sequence"/>
</dbReference>
<comment type="caution">
    <text evidence="6">The sequence shown here is derived from an EMBL/GenBank/DDBJ whole genome shotgun (WGS) entry which is preliminary data.</text>
</comment>
<sequence length="241" mass="26108">MTNLYEHMRDEHKISPAQEYLRQIVYGGNDGIVTTFAVVAGFAGFGAEGAAEVGAIAVLLFGLANLLADGTAMGLGEFLSARSEQDVYRATRAKELHEIQTNPEFERLETVELLKDRGLPSEDAETMANIMVRNPEYMADFMMQHEIGMADPTNEHPALNGLATFVSFLLFGFVPLIPYFLLPAGPDTFVVSVIATGLALTTLGLLRWRVTTEGLLRCVGETVLVGGICAFVAFGVGLAFR</sequence>
<evidence type="ECO:0000256" key="2">
    <source>
        <dbReference type="ARBA" id="ARBA00022692"/>
    </source>
</evidence>
<evidence type="ECO:0000313" key="7">
    <source>
        <dbReference type="Proteomes" id="UP000553766"/>
    </source>
</evidence>
<dbReference type="GO" id="GO:0012505">
    <property type="term" value="C:endomembrane system"/>
    <property type="evidence" value="ECO:0007669"/>
    <property type="project" value="UniProtKB-SubCell"/>
</dbReference>
<dbReference type="RefSeq" id="WP_184008729.1">
    <property type="nucleotide sequence ID" value="NZ_JACIJS010000002.1"/>
</dbReference>
<evidence type="ECO:0000256" key="4">
    <source>
        <dbReference type="ARBA" id="ARBA00023136"/>
    </source>
</evidence>
<organism evidence="6 7">
    <name type="scientific">Rubricella aquisinus</name>
    <dbReference type="NCBI Taxonomy" id="2028108"/>
    <lineage>
        <taxon>Bacteria</taxon>
        <taxon>Pseudomonadati</taxon>
        <taxon>Pseudomonadota</taxon>
        <taxon>Alphaproteobacteria</taxon>
        <taxon>Rhodobacterales</taxon>
        <taxon>Paracoccaceae</taxon>
        <taxon>Rubricella</taxon>
    </lineage>
</organism>
<keyword evidence="3 5" id="KW-1133">Transmembrane helix</keyword>
<protein>
    <submittedName>
        <fullName evidence="6">VIT1/CCC1 family predicted Fe2+/Mn2+ transporter</fullName>
    </submittedName>
</protein>
<accession>A0A840X281</accession>
<dbReference type="InterPro" id="IPR008217">
    <property type="entry name" value="Ccc1_fam"/>
</dbReference>
<keyword evidence="4 5" id="KW-0472">Membrane</keyword>
<evidence type="ECO:0000256" key="5">
    <source>
        <dbReference type="SAM" id="Phobius"/>
    </source>
</evidence>
<dbReference type="AlphaFoldDB" id="A0A840X281"/>
<keyword evidence="2 5" id="KW-0812">Transmembrane</keyword>
<gene>
    <name evidence="6" type="ORF">FHS89_000783</name>
</gene>
<evidence type="ECO:0000256" key="3">
    <source>
        <dbReference type="ARBA" id="ARBA00022989"/>
    </source>
</evidence>